<keyword evidence="11" id="KW-0864">Zinc transport</keyword>
<evidence type="ECO:0000256" key="17">
    <source>
        <dbReference type="ARBA" id="ARBA00038531"/>
    </source>
</evidence>
<feature type="transmembrane region" description="Helical" evidence="19">
    <location>
        <begin position="206"/>
        <end position="228"/>
    </location>
</feature>
<name>A0A8B9KG45_ASTMX</name>
<evidence type="ECO:0000256" key="2">
    <source>
        <dbReference type="ARBA" id="ARBA00004205"/>
    </source>
</evidence>
<evidence type="ECO:0000256" key="13">
    <source>
        <dbReference type="ARBA" id="ARBA00023034"/>
    </source>
</evidence>
<feature type="transmembrane region" description="Helical" evidence="19">
    <location>
        <begin position="389"/>
        <end position="408"/>
    </location>
</feature>
<dbReference type="PANTHER" id="PTHR45755">
    <property type="match status" value="1"/>
</dbReference>
<dbReference type="InterPro" id="IPR002524">
    <property type="entry name" value="Cation_efflux"/>
</dbReference>
<dbReference type="PANTHER" id="PTHR45755:SF1">
    <property type="entry name" value="PROTON-COUPLED ZINC ANTIPORTER SLC30A5"/>
    <property type="match status" value="1"/>
</dbReference>
<evidence type="ECO:0000256" key="1">
    <source>
        <dbReference type="ARBA" id="ARBA00004166"/>
    </source>
</evidence>
<evidence type="ECO:0000256" key="18">
    <source>
        <dbReference type="ARBA" id="ARBA00048349"/>
    </source>
</evidence>
<comment type="subcellular location">
    <subcellularLocation>
        <location evidence="3">Cytoplasmic vesicle</location>
        <location evidence="3">COPII-coated vesicle membrane</location>
        <topology evidence="3">Multi-pass membrane protein</topology>
    </subcellularLocation>
    <subcellularLocation>
        <location evidence="4">Cytoplasmic vesicle</location>
        <location evidence="4">Secretory vesicle membrane</location>
        <topology evidence="4">Multi-pass membrane protein</topology>
    </subcellularLocation>
    <subcellularLocation>
        <location evidence="2">Golgi apparatus</location>
        <location evidence="2">Golgi stack membrane</location>
        <topology evidence="2">Multi-pass membrane protein</topology>
    </subcellularLocation>
    <subcellularLocation>
        <location evidence="1 19">Golgi apparatus</location>
        <location evidence="1 19">trans-Golgi network membrane</location>
        <topology evidence="1 19">Multi-pass membrane protein</topology>
    </subcellularLocation>
</comment>
<keyword evidence="10" id="KW-0862">Zinc</keyword>
<dbReference type="Pfam" id="PF01545">
    <property type="entry name" value="Cation_efflux"/>
    <property type="match status" value="1"/>
</dbReference>
<proteinExistence type="inferred from homology"/>
<evidence type="ECO:0000256" key="6">
    <source>
        <dbReference type="ARBA" id="ARBA00022448"/>
    </source>
</evidence>
<feature type="transmembrane region" description="Helical" evidence="19">
    <location>
        <begin position="148"/>
        <end position="164"/>
    </location>
</feature>
<keyword evidence="7" id="KW-0050">Antiport</keyword>
<reference evidence="21" key="1">
    <citation type="submission" date="2025-08" db="UniProtKB">
        <authorList>
            <consortium name="Ensembl"/>
        </authorList>
    </citation>
    <scope>IDENTIFICATION</scope>
</reference>
<dbReference type="Gene3D" id="1.20.1510.10">
    <property type="entry name" value="Cation efflux protein transmembrane domain"/>
    <property type="match status" value="1"/>
</dbReference>
<feature type="transmembrane region" description="Helical" evidence="19">
    <location>
        <begin position="420"/>
        <end position="443"/>
    </location>
</feature>
<dbReference type="GO" id="GO:0032580">
    <property type="term" value="C:Golgi cisterna membrane"/>
    <property type="evidence" value="ECO:0007669"/>
    <property type="project" value="UniProtKB-SubCell"/>
</dbReference>
<dbReference type="GO" id="GO:0012507">
    <property type="term" value="C:ER to Golgi transport vesicle membrane"/>
    <property type="evidence" value="ECO:0007669"/>
    <property type="project" value="UniProtKB-SubCell"/>
</dbReference>
<dbReference type="SUPFAM" id="SSF161111">
    <property type="entry name" value="Cation efflux protein transmembrane domain-like"/>
    <property type="match status" value="1"/>
</dbReference>
<feature type="domain" description="Cation efflux protein transmembrane" evidence="20">
    <location>
        <begin position="358"/>
        <end position="465"/>
    </location>
</feature>
<dbReference type="GO" id="GO:0006882">
    <property type="term" value="P:intracellular zinc ion homeostasis"/>
    <property type="evidence" value="ECO:0007669"/>
    <property type="project" value="InterPro"/>
</dbReference>
<keyword evidence="8 19" id="KW-0812">Transmembrane</keyword>
<dbReference type="Ensembl" id="ENSAMXT00005039826.1">
    <property type="protein sequence ID" value="ENSAMXP00005036535.1"/>
    <property type="gene ID" value="ENSAMXG00005017423.1"/>
</dbReference>
<keyword evidence="9" id="KW-0479">Metal-binding</keyword>
<keyword evidence="6 19" id="KW-0813">Transport</keyword>
<evidence type="ECO:0000256" key="9">
    <source>
        <dbReference type="ARBA" id="ARBA00022723"/>
    </source>
</evidence>
<dbReference type="InterPro" id="IPR027469">
    <property type="entry name" value="Cation_efflux_TMD_sf"/>
</dbReference>
<evidence type="ECO:0000256" key="12">
    <source>
        <dbReference type="ARBA" id="ARBA00022989"/>
    </source>
</evidence>
<protein>
    <recommendedName>
        <fullName evidence="19">Zinc transporter</fullName>
    </recommendedName>
</protein>
<dbReference type="NCBIfam" id="TIGR01297">
    <property type="entry name" value="CDF"/>
    <property type="match status" value="1"/>
</dbReference>
<comment type="caution">
    <text evidence="19">Lacks conserved residue(s) required for the propagation of feature annotation.</text>
</comment>
<keyword evidence="13 19" id="KW-0333">Golgi apparatus</keyword>
<feature type="transmembrane region" description="Helical" evidence="19">
    <location>
        <begin position="94"/>
        <end position="111"/>
    </location>
</feature>
<accession>A0A8B9KG45</accession>
<evidence type="ECO:0000313" key="22">
    <source>
        <dbReference type="Proteomes" id="UP000694621"/>
    </source>
</evidence>
<evidence type="ECO:0000256" key="5">
    <source>
        <dbReference type="ARBA" id="ARBA00008873"/>
    </source>
</evidence>
<feature type="transmembrane region" description="Helical" evidence="19">
    <location>
        <begin position="358"/>
        <end position="377"/>
    </location>
</feature>
<comment type="catalytic activity">
    <reaction evidence="18">
        <text>Zn(2+)(in) + 2 H(+)(out) = Zn(2+)(out) + 2 H(+)(in)</text>
        <dbReference type="Rhea" id="RHEA:72627"/>
        <dbReference type="ChEBI" id="CHEBI:15378"/>
        <dbReference type="ChEBI" id="CHEBI:29105"/>
    </reaction>
</comment>
<evidence type="ECO:0000256" key="14">
    <source>
        <dbReference type="ARBA" id="ARBA00023065"/>
    </source>
</evidence>
<evidence type="ECO:0000256" key="3">
    <source>
        <dbReference type="ARBA" id="ARBA00004557"/>
    </source>
</evidence>
<keyword evidence="16" id="KW-0968">Cytoplasmic vesicle</keyword>
<feature type="transmembrane region" description="Helical" evidence="19">
    <location>
        <begin position="25"/>
        <end position="44"/>
    </location>
</feature>
<organism evidence="21 22">
    <name type="scientific">Astyanax mexicanus</name>
    <name type="common">Blind cave fish</name>
    <name type="synonym">Astyanax fasciatus mexicanus</name>
    <dbReference type="NCBI Taxonomy" id="7994"/>
    <lineage>
        <taxon>Eukaryota</taxon>
        <taxon>Metazoa</taxon>
        <taxon>Chordata</taxon>
        <taxon>Craniata</taxon>
        <taxon>Vertebrata</taxon>
        <taxon>Euteleostomi</taxon>
        <taxon>Actinopterygii</taxon>
        <taxon>Neopterygii</taxon>
        <taxon>Teleostei</taxon>
        <taxon>Ostariophysi</taxon>
        <taxon>Characiformes</taxon>
        <taxon>Characoidei</taxon>
        <taxon>Acestrorhamphidae</taxon>
        <taxon>Acestrorhamphinae</taxon>
        <taxon>Astyanax</taxon>
    </lineage>
</organism>
<keyword evidence="15 19" id="KW-0472">Membrane</keyword>
<dbReference type="GO" id="GO:1904257">
    <property type="term" value="P:zinc ion import into Golgi lumen"/>
    <property type="evidence" value="ECO:0007669"/>
    <property type="project" value="TreeGrafter"/>
</dbReference>
<feature type="transmembrane region" description="Helical" evidence="19">
    <location>
        <begin position="240"/>
        <end position="261"/>
    </location>
</feature>
<evidence type="ECO:0000256" key="16">
    <source>
        <dbReference type="ARBA" id="ARBA00023329"/>
    </source>
</evidence>
<evidence type="ECO:0000256" key="10">
    <source>
        <dbReference type="ARBA" id="ARBA00022833"/>
    </source>
</evidence>
<sequence>MDEKYSSNVISGGKLGRVEVPNARLTRYIVLLLLTKLLKALGIFESYDLLKVVHVVQFLFILKFGCAVILLFFQKPFSSGKIVSKRQWIKILKHAVISCIISLIGFFGLTLCGPLRTLLLFEHSDVVVICFLSVLFTSSGGGPSKTRGAAFFIIAVICLLLFDNDDLMAKMAEHPEGHHDSALTHALYTGIAFLGVADHKSKVESWSALILPFAMIIISVMILDFYVESICMAKLEAPRCARYGSIFLFLSGLLLANFWTHPLTDQLRAMSKPGQQTSTEHVLSGGVLVSAFFFIMSDSILSSPSKKGQKGTLVGYSPEGIPLYNLMGDALQHSSQSLPRFIKDSLKQILEEYDSRQIFYFLCLNLAFTFVELFYGVWTNSLGLISDGFHMLFDCSALVLGLFAALMTRWKATRIYSYGYGRVEILSGFINGLFLMVIAFFVFVESISRLIDPPNINTVMLAASIFCFFYGF</sequence>
<dbReference type="AlphaFoldDB" id="A0A8B9KG45"/>
<comment type="similarity">
    <text evidence="5 19">Belongs to the cation diffusion facilitator (CDF) transporter (TC 2.A.4) family. SLC30A subfamily.</text>
</comment>
<evidence type="ECO:0000313" key="21">
    <source>
        <dbReference type="Ensembl" id="ENSAMXP00005036535.1"/>
    </source>
</evidence>
<evidence type="ECO:0000256" key="4">
    <source>
        <dbReference type="ARBA" id="ARBA00004638"/>
    </source>
</evidence>
<dbReference type="GO" id="GO:0046872">
    <property type="term" value="F:metal ion binding"/>
    <property type="evidence" value="ECO:0007669"/>
    <property type="project" value="UniProtKB-KW"/>
</dbReference>
<feature type="transmembrane region" description="Helical" evidence="19">
    <location>
        <begin position="56"/>
        <end position="73"/>
    </location>
</feature>
<dbReference type="Proteomes" id="UP000694621">
    <property type="component" value="Unplaced"/>
</dbReference>
<comment type="function">
    <text evidence="19">Functions as a zinc transporter.</text>
</comment>
<keyword evidence="14 19" id="KW-0406">Ion transport</keyword>
<keyword evidence="12 19" id="KW-1133">Transmembrane helix</keyword>
<dbReference type="GO" id="GO:0005385">
    <property type="term" value="F:zinc ion transmembrane transporter activity"/>
    <property type="evidence" value="ECO:0007669"/>
    <property type="project" value="UniProtKB-UniRule"/>
</dbReference>
<comment type="subunit">
    <text evidence="19">Homooligomer.</text>
</comment>
<evidence type="ECO:0000256" key="8">
    <source>
        <dbReference type="ARBA" id="ARBA00022692"/>
    </source>
</evidence>
<comment type="subunit">
    <text evidence="17">Heterodimer with SLC30A6/ZNT6; form a functional zinc ion transmembrane transporter.</text>
</comment>
<evidence type="ECO:0000256" key="19">
    <source>
        <dbReference type="RuleBase" id="RU369017"/>
    </source>
</evidence>
<evidence type="ECO:0000256" key="15">
    <source>
        <dbReference type="ARBA" id="ARBA00023136"/>
    </source>
</evidence>
<dbReference type="GO" id="GO:0015297">
    <property type="term" value="F:antiporter activity"/>
    <property type="evidence" value="ECO:0007669"/>
    <property type="project" value="UniProtKB-KW"/>
</dbReference>
<evidence type="ECO:0000256" key="7">
    <source>
        <dbReference type="ARBA" id="ARBA00022449"/>
    </source>
</evidence>
<dbReference type="InterPro" id="IPR045316">
    <property type="entry name" value="Msc2-like"/>
</dbReference>
<evidence type="ECO:0000256" key="11">
    <source>
        <dbReference type="ARBA" id="ARBA00022906"/>
    </source>
</evidence>
<dbReference type="InterPro" id="IPR058533">
    <property type="entry name" value="Cation_efflux_TM"/>
</dbReference>
<feature type="transmembrane region" description="Helical" evidence="19">
    <location>
        <begin position="281"/>
        <end position="301"/>
    </location>
</feature>
<feature type="transmembrane region" description="Helical" evidence="19">
    <location>
        <begin position="455"/>
        <end position="471"/>
    </location>
</feature>
<evidence type="ECO:0000259" key="20">
    <source>
        <dbReference type="Pfam" id="PF01545"/>
    </source>
</evidence>